<dbReference type="SUPFAM" id="SSF109604">
    <property type="entry name" value="HD-domain/PDEase-like"/>
    <property type="match status" value="1"/>
</dbReference>
<evidence type="ECO:0000313" key="2">
    <source>
        <dbReference type="EMBL" id="GGC17915.1"/>
    </source>
</evidence>
<comment type="caution">
    <text evidence="2">The sequence shown here is derived from an EMBL/GenBank/DDBJ whole genome shotgun (WGS) entry which is preliminary data.</text>
</comment>
<dbReference type="InterPro" id="IPR035919">
    <property type="entry name" value="EAL_sf"/>
</dbReference>
<proteinExistence type="predicted"/>
<reference evidence="2" key="1">
    <citation type="journal article" date="2014" name="Int. J. Syst. Evol. Microbiol.">
        <title>Complete genome sequence of Corynebacterium casei LMG S-19264T (=DSM 44701T), isolated from a smear-ripened cheese.</title>
        <authorList>
            <consortium name="US DOE Joint Genome Institute (JGI-PGF)"/>
            <person name="Walter F."/>
            <person name="Albersmeier A."/>
            <person name="Kalinowski J."/>
            <person name="Ruckert C."/>
        </authorList>
    </citation>
    <scope>NUCLEOTIDE SEQUENCE</scope>
    <source>
        <strain evidence="2">CCM 7086</strain>
    </source>
</reference>
<dbReference type="SMART" id="SM00052">
    <property type="entry name" value="EAL"/>
    <property type="match status" value="1"/>
</dbReference>
<organism evidence="2 3">
    <name type="scientific">Oxalicibacterium flavum</name>
    <dbReference type="NCBI Taxonomy" id="179467"/>
    <lineage>
        <taxon>Bacteria</taxon>
        <taxon>Pseudomonadati</taxon>
        <taxon>Pseudomonadota</taxon>
        <taxon>Betaproteobacteria</taxon>
        <taxon>Burkholderiales</taxon>
        <taxon>Oxalobacteraceae</taxon>
        <taxon>Oxalicibacterium</taxon>
    </lineage>
</organism>
<evidence type="ECO:0000259" key="1">
    <source>
        <dbReference type="PROSITE" id="PS51833"/>
    </source>
</evidence>
<dbReference type="InterPro" id="IPR001633">
    <property type="entry name" value="EAL_dom"/>
</dbReference>
<sequence>MILDSDQPSSDERPRTREFFLARQPILDARGSTVAYELLFRRAQSGPANVIDDLSATASVIAHASELGIGNVIGNALGFLNVDAAVLDCDIVSFLPHDKVVLELLETVEITPAVVARVTELVGHGYTFALDDIVCRNDALRPLLPLIRIVKIDISGMENADIAALAHYFKQQGKILLAEKVETCEQFRQCLAIGFDYFQGYYFARPVILTGRKLAPSQIVILQLITMIGRDAETCEIEQVVKKEPLLAMNLLRLANAPAFGVATRIESLGQALAVLGRLQLQRWLQILLYAEHGKDGYFSSPLLQLATTRGKLLELVAERLAQTRACRADMAFTVGVMSLMDTLLGQPMQEILAQIAVVDEVRDALLFRKGVYGDLLKLSEYIERIEQAGDLLLPLLQRLGLSIDELYDLEVQAFEWSNNISRNL</sequence>
<protein>
    <submittedName>
        <fullName evidence="2">Cyclic diguanylate phosphodiesterase</fullName>
    </submittedName>
</protein>
<dbReference type="PANTHER" id="PTHR33525:SF4">
    <property type="entry name" value="CYCLIC DI-GMP PHOSPHODIESTERASE CDGJ"/>
    <property type="match status" value="1"/>
</dbReference>
<dbReference type="InterPro" id="IPR014408">
    <property type="entry name" value="dGMP_Pdiesterase_EAL/HD-GYP"/>
</dbReference>
<dbReference type="EMBL" id="BMCG01000006">
    <property type="protein sequence ID" value="GGC17915.1"/>
    <property type="molecule type" value="Genomic_DNA"/>
</dbReference>
<accession>A0A8J2UMQ2</accession>
<dbReference type="Proteomes" id="UP000620266">
    <property type="component" value="Unassembled WGS sequence"/>
</dbReference>
<dbReference type="Gene3D" id="1.10.3210.10">
    <property type="entry name" value="Hypothetical protein af1432"/>
    <property type="match status" value="1"/>
</dbReference>
<dbReference type="PIRSF" id="PIRSF003180">
    <property type="entry name" value="DiGMPpdiest_YuxH"/>
    <property type="match status" value="1"/>
</dbReference>
<dbReference type="AlphaFoldDB" id="A0A8J2UMQ2"/>
<dbReference type="Pfam" id="PF00563">
    <property type="entry name" value="EAL"/>
    <property type="match status" value="1"/>
</dbReference>
<dbReference type="SUPFAM" id="SSF141868">
    <property type="entry name" value="EAL domain-like"/>
    <property type="match status" value="1"/>
</dbReference>
<keyword evidence="3" id="KW-1185">Reference proteome</keyword>
<evidence type="ECO:0000313" key="3">
    <source>
        <dbReference type="Proteomes" id="UP000620266"/>
    </source>
</evidence>
<feature type="domain" description="HDOD" evidence="1">
    <location>
        <begin position="214"/>
        <end position="406"/>
    </location>
</feature>
<name>A0A8J2UMQ2_9BURK</name>
<reference evidence="2" key="2">
    <citation type="submission" date="2020-09" db="EMBL/GenBank/DDBJ databases">
        <authorList>
            <person name="Sun Q."/>
            <person name="Sedlacek I."/>
        </authorList>
    </citation>
    <scope>NUCLEOTIDE SEQUENCE</scope>
    <source>
        <strain evidence="2">CCM 7086</strain>
    </source>
</reference>
<dbReference type="InterPro" id="IPR013976">
    <property type="entry name" value="HDOD"/>
</dbReference>
<gene>
    <name evidence="2" type="ORF">GCM10007205_28620</name>
</gene>
<dbReference type="InterPro" id="IPR052340">
    <property type="entry name" value="RNase_Y/CdgJ"/>
</dbReference>
<dbReference type="PANTHER" id="PTHR33525">
    <property type="match status" value="1"/>
</dbReference>
<dbReference type="Pfam" id="PF08668">
    <property type="entry name" value="HDOD"/>
    <property type="match status" value="1"/>
</dbReference>
<dbReference type="Gene3D" id="3.20.20.450">
    <property type="entry name" value="EAL domain"/>
    <property type="match status" value="1"/>
</dbReference>
<dbReference type="PROSITE" id="PS51833">
    <property type="entry name" value="HDOD"/>
    <property type="match status" value="1"/>
</dbReference>
<dbReference type="RefSeq" id="WP_188397362.1">
    <property type="nucleotide sequence ID" value="NZ_BMCG01000006.1"/>
</dbReference>